<organism evidence="3 4">
    <name type="scientific">Gulosibacter macacae</name>
    <dbReference type="NCBI Taxonomy" id="2488791"/>
    <lineage>
        <taxon>Bacteria</taxon>
        <taxon>Bacillati</taxon>
        <taxon>Actinomycetota</taxon>
        <taxon>Actinomycetes</taxon>
        <taxon>Micrococcales</taxon>
        <taxon>Microbacteriaceae</taxon>
        <taxon>Gulosibacter</taxon>
    </lineage>
</organism>
<keyword evidence="2" id="KW-0732">Signal</keyword>
<evidence type="ECO:0000256" key="2">
    <source>
        <dbReference type="SAM" id="SignalP"/>
    </source>
</evidence>
<evidence type="ECO:0000313" key="3">
    <source>
        <dbReference type="EMBL" id="RRJ86772.1"/>
    </source>
</evidence>
<accession>A0A3P3VVD3</accession>
<reference evidence="3 4" key="1">
    <citation type="submission" date="2018-11" db="EMBL/GenBank/DDBJ databases">
        <title>YIM 102482-1 draft genome.</title>
        <authorList>
            <person name="Li G."/>
            <person name="Jiang Y."/>
        </authorList>
    </citation>
    <scope>NUCLEOTIDE SEQUENCE [LARGE SCALE GENOMIC DNA]</scope>
    <source>
        <strain evidence="3 4">YIM 102482-1</strain>
    </source>
</reference>
<evidence type="ECO:0000313" key="4">
    <source>
        <dbReference type="Proteomes" id="UP000274391"/>
    </source>
</evidence>
<dbReference type="EMBL" id="RQVS01000007">
    <property type="protein sequence ID" value="RRJ86772.1"/>
    <property type="molecule type" value="Genomic_DNA"/>
</dbReference>
<dbReference type="RefSeq" id="WP_124971946.1">
    <property type="nucleotide sequence ID" value="NZ_RQVS01000007.1"/>
</dbReference>
<gene>
    <name evidence="3" type="ORF">EG850_07055</name>
</gene>
<dbReference type="AlphaFoldDB" id="A0A3P3VVD3"/>
<keyword evidence="4" id="KW-1185">Reference proteome</keyword>
<proteinExistence type="predicted"/>
<feature type="region of interest" description="Disordered" evidence="1">
    <location>
        <begin position="62"/>
        <end position="84"/>
    </location>
</feature>
<feature type="chain" id="PRO_5018189384" description="Lipoprotein" evidence="2">
    <location>
        <begin position="31"/>
        <end position="187"/>
    </location>
</feature>
<evidence type="ECO:0000256" key="1">
    <source>
        <dbReference type="SAM" id="MobiDB-lite"/>
    </source>
</evidence>
<dbReference type="Proteomes" id="UP000274391">
    <property type="component" value="Unassembled WGS sequence"/>
</dbReference>
<sequence>MADTPRSRKIMSVKLLNRASVLRSTLVASAATFLVAGALVGCTPVGDDPEPTITEVIQTETPTADAVPTETEAESVAPTADPTAPVETRREVHLVIIGVEYLEGEGGIEVRSFVSDYIGEGSCIYRAVAADGTEVSVEAEALPDAQTTVCPTRVITGLTSGVWDVTVEYANEEVFGRSEVTTIEVHA</sequence>
<evidence type="ECO:0008006" key="5">
    <source>
        <dbReference type="Google" id="ProtNLM"/>
    </source>
</evidence>
<dbReference type="OrthoDB" id="5123075at2"/>
<name>A0A3P3VVD3_9MICO</name>
<comment type="caution">
    <text evidence="3">The sequence shown here is derived from an EMBL/GenBank/DDBJ whole genome shotgun (WGS) entry which is preliminary data.</text>
</comment>
<protein>
    <recommendedName>
        <fullName evidence="5">Lipoprotein</fullName>
    </recommendedName>
</protein>
<feature type="signal peptide" evidence="2">
    <location>
        <begin position="1"/>
        <end position="30"/>
    </location>
</feature>